<evidence type="ECO:0000256" key="1">
    <source>
        <dbReference type="ARBA" id="ARBA00005121"/>
    </source>
</evidence>
<keyword evidence="10" id="KW-1185">Reference proteome</keyword>
<dbReference type="HOGENOM" id="CLU_088595_0_0_6"/>
<evidence type="ECO:0000256" key="2">
    <source>
        <dbReference type="ARBA" id="ARBA00007487"/>
    </source>
</evidence>
<dbReference type="OrthoDB" id="9810309at2"/>
<dbReference type="EC" id="2.5.1.17" evidence="3 8"/>
<dbReference type="PATRIC" id="fig|1495769.3.peg.56"/>
<reference evidence="10" key="1">
    <citation type="submission" date="2014-07" db="EMBL/GenBank/DDBJ databases">
        <authorList>
            <person name="Santos-Garcia D."/>
        </authorList>
    </citation>
    <scope>NUCLEOTIDE SEQUENCE [LARGE SCALE GENOMIC DNA]</scope>
</reference>
<sequence length="200" mass="23038">MENFINIRHKKSMHKLKKHIDAKINFSTIDRGLILSFTGNGKGKTTAAWGTVTRALGYGYNVGIVQFIKGSLECGEYKKLKNDTQLEVKTMSTNFTWETQNYDADRYACEFTWNYAKNMLINSSIYLLVLDEISYMIKFGYLNVNNVKTAIINRPPEQSVIITGRNIHSKLLEISDIITDMHEIRHAFNNRLKARKGIDY</sequence>
<evidence type="ECO:0000256" key="5">
    <source>
        <dbReference type="ARBA" id="ARBA00024929"/>
    </source>
</evidence>
<dbReference type="InterPro" id="IPR003724">
    <property type="entry name" value="CblAdoTrfase_CobA"/>
</dbReference>
<dbReference type="PANTHER" id="PTHR46638">
    <property type="entry name" value="CORRINOID ADENOSYLTRANSFERASE"/>
    <property type="match status" value="1"/>
</dbReference>
<dbReference type="SUPFAM" id="SSF52540">
    <property type="entry name" value="P-loop containing nucleoside triphosphate hydrolases"/>
    <property type="match status" value="1"/>
</dbReference>
<dbReference type="Proteomes" id="UP000032420">
    <property type="component" value="Chromosome I"/>
</dbReference>
<evidence type="ECO:0000256" key="7">
    <source>
        <dbReference type="ARBA" id="ARBA00048692"/>
    </source>
</evidence>
<organism evidence="9 10">
    <name type="scientific">Candidatus Johnevansia muelleri</name>
    <dbReference type="NCBI Taxonomy" id="1495769"/>
    <lineage>
        <taxon>Bacteria</taxon>
        <taxon>Pseudomonadati</taxon>
        <taxon>Pseudomonadota</taxon>
        <taxon>Gammaproteobacteria</taxon>
        <taxon>Candidatus Johnevansiales</taxon>
        <taxon>Candidatus Johnevansiaceae</taxon>
        <taxon>Candidatus Johnevansia</taxon>
    </lineage>
</organism>
<accession>A0A078KHQ7</accession>
<dbReference type="InterPro" id="IPR027417">
    <property type="entry name" value="P-loop_NTPase"/>
</dbReference>
<dbReference type="GO" id="GO:0009236">
    <property type="term" value="P:cobalamin biosynthetic process"/>
    <property type="evidence" value="ECO:0007669"/>
    <property type="project" value="UniProtKB-UniRule"/>
</dbReference>
<dbReference type="Pfam" id="PF02572">
    <property type="entry name" value="CobA_CobO_BtuR"/>
    <property type="match status" value="1"/>
</dbReference>
<dbReference type="STRING" id="1495769.CEM_062"/>
<keyword evidence="4 8" id="KW-0627">Porphyrin biosynthesis</keyword>
<evidence type="ECO:0000256" key="3">
    <source>
        <dbReference type="ARBA" id="ARBA00012454"/>
    </source>
</evidence>
<keyword evidence="8" id="KW-0963">Cytoplasm</keyword>
<dbReference type="GO" id="GO:0005737">
    <property type="term" value="C:cytoplasm"/>
    <property type="evidence" value="ECO:0007669"/>
    <property type="project" value="UniProtKB-SubCell"/>
</dbReference>
<dbReference type="AlphaFoldDB" id="A0A078KHQ7"/>
<comment type="catalytic activity">
    <reaction evidence="6 8">
        <text>2 cob(II)yrinate a,c diamide + reduced [electron-transfer flavoprotein] + 2 ATP = 2 adenosylcob(III)yrinate a,c-diamide + 2 triphosphate + oxidized [electron-transfer flavoprotein] + 3 H(+)</text>
        <dbReference type="Rhea" id="RHEA:11528"/>
        <dbReference type="Rhea" id="RHEA-COMP:10685"/>
        <dbReference type="Rhea" id="RHEA-COMP:10686"/>
        <dbReference type="ChEBI" id="CHEBI:15378"/>
        <dbReference type="ChEBI" id="CHEBI:18036"/>
        <dbReference type="ChEBI" id="CHEBI:30616"/>
        <dbReference type="ChEBI" id="CHEBI:57692"/>
        <dbReference type="ChEBI" id="CHEBI:58307"/>
        <dbReference type="ChEBI" id="CHEBI:58503"/>
        <dbReference type="ChEBI" id="CHEBI:58537"/>
        <dbReference type="EC" id="2.5.1.17"/>
    </reaction>
</comment>
<dbReference type="CDD" id="cd00561">
    <property type="entry name" value="CobA_ACA"/>
    <property type="match status" value="1"/>
</dbReference>
<gene>
    <name evidence="9" type="primary">btuR</name>
    <name evidence="9" type="ORF">CEM_062</name>
</gene>
<dbReference type="UniPathway" id="UPA00148">
    <property type="reaction ID" value="UER00233"/>
</dbReference>
<comment type="pathway">
    <text evidence="1 8">Cofactor biosynthesis; adenosylcobalamin biosynthesis; adenosylcobalamin from cob(II)yrinate a,c-diamide: step 2/7.</text>
</comment>
<evidence type="ECO:0000256" key="6">
    <source>
        <dbReference type="ARBA" id="ARBA00048555"/>
    </source>
</evidence>
<name>A0A078KHQ7_9GAMM</name>
<dbReference type="PANTHER" id="PTHR46638:SF1">
    <property type="entry name" value="CORRINOID ADENOSYLTRANSFERASE"/>
    <property type="match status" value="1"/>
</dbReference>
<comment type="subcellular location">
    <subcellularLocation>
        <location evidence="8">Cytoplasm</location>
    </subcellularLocation>
</comment>
<protein>
    <recommendedName>
        <fullName evidence="3 8">Corrinoid adenosyltransferase</fullName>
        <ecNumber evidence="3 8">2.5.1.17</ecNumber>
    </recommendedName>
    <alternativeName>
        <fullName evidence="8">Cob(II)alamin adenosyltransferase</fullName>
    </alternativeName>
    <alternativeName>
        <fullName evidence="8">Cob(II)yrinic acid a,c-diamide adenosyltransferase</fullName>
    </alternativeName>
</protein>
<dbReference type="NCBIfam" id="TIGR00708">
    <property type="entry name" value="cobA"/>
    <property type="match status" value="1"/>
</dbReference>
<dbReference type="GO" id="GO:0005524">
    <property type="term" value="F:ATP binding"/>
    <property type="evidence" value="ECO:0007669"/>
    <property type="project" value="UniProtKB-UniRule"/>
</dbReference>
<evidence type="ECO:0000313" key="10">
    <source>
        <dbReference type="Proteomes" id="UP000032420"/>
    </source>
</evidence>
<dbReference type="PIRSF" id="PIRSF015617">
    <property type="entry name" value="Adensltrnsf_CobA"/>
    <property type="match status" value="1"/>
</dbReference>
<dbReference type="KEGG" id="eme:CEM_062"/>
<dbReference type="NCBIfam" id="NF004637">
    <property type="entry name" value="PRK05986.1"/>
    <property type="match status" value="1"/>
</dbReference>
<keyword evidence="8" id="KW-0547">Nucleotide-binding</keyword>
<comment type="similarity">
    <text evidence="2 8">Belongs to the Cob(I)alamin adenosyltransferase family.</text>
</comment>
<evidence type="ECO:0000256" key="4">
    <source>
        <dbReference type="ARBA" id="ARBA00023244"/>
    </source>
</evidence>
<evidence type="ECO:0000313" key="9">
    <source>
        <dbReference type="EMBL" id="CDZ16334.1"/>
    </source>
</evidence>
<dbReference type="GO" id="GO:0006779">
    <property type="term" value="P:porphyrin-containing compound biosynthetic process"/>
    <property type="evidence" value="ECO:0007669"/>
    <property type="project" value="UniProtKB-UniRule"/>
</dbReference>
<keyword evidence="8 9" id="KW-0808">Transferase</keyword>
<keyword evidence="8" id="KW-0067">ATP-binding</keyword>
<keyword evidence="8" id="KW-0169">Cobalamin biosynthesis</keyword>
<dbReference type="Gene3D" id="3.40.50.300">
    <property type="entry name" value="P-loop containing nucleotide triphosphate hydrolases"/>
    <property type="match status" value="1"/>
</dbReference>
<comment type="function">
    <text evidence="5 8">Required for both de novo synthesis of the corrin ring for the assimilation of exogenous corrinoids. Participates in the adenosylation of a variety of incomplete and complete corrinoids.</text>
</comment>
<dbReference type="EMBL" id="LM655252">
    <property type="protein sequence ID" value="CDZ16334.1"/>
    <property type="molecule type" value="Genomic_DNA"/>
</dbReference>
<comment type="catalytic activity">
    <reaction evidence="7 8">
        <text>2 cob(II)alamin + reduced [electron-transfer flavoprotein] + 2 ATP = 2 adenosylcob(III)alamin + 2 triphosphate + oxidized [electron-transfer flavoprotein] + 3 H(+)</text>
        <dbReference type="Rhea" id="RHEA:28671"/>
        <dbReference type="Rhea" id="RHEA-COMP:10685"/>
        <dbReference type="Rhea" id="RHEA-COMP:10686"/>
        <dbReference type="ChEBI" id="CHEBI:15378"/>
        <dbReference type="ChEBI" id="CHEBI:16304"/>
        <dbReference type="ChEBI" id="CHEBI:18036"/>
        <dbReference type="ChEBI" id="CHEBI:18408"/>
        <dbReference type="ChEBI" id="CHEBI:30616"/>
        <dbReference type="ChEBI" id="CHEBI:57692"/>
        <dbReference type="ChEBI" id="CHEBI:58307"/>
        <dbReference type="EC" id="2.5.1.17"/>
    </reaction>
</comment>
<proteinExistence type="inferred from homology"/>
<dbReference type="GO" id="GO:0008817">
    <property type="term" value="F:corrinoid adenosyltransferase activity"/>
    <property type="evidence" value="ECO:0007669"/>
    <property type="project" value="UniProtKB-UniRule"/>
</dbReference>
<evidence type="ECO:0000256" key="8">
    <source>
        <dbReference type="PIRNR" id="PIRNR015617"/>
    </source>
</evidence>